<name>A0A3E0WGS1_9BACI</name>
<evidence type="ECO:0000313" key="2">
    <source>
        <dbReference type="Proteomes" id="UP000256488"/>
    </source>
</evidence>
<reference evidence="1 2" key="1">
    <citation type="submission" date="2017-05" db="EMBL/GenBank/DDBJ databases">
        <title>Virgibacillus sp. AK90 isolated from a saltern of Kakinada, India.</title>
        <authorList>
            <person name="Gupta V."/>
            <person name="Sidhu C."/>
            <person name="Korpole S."/>
            <person name="Pinnaka A.K."/>
        </authorList>
    </citation>
    <scope>NUCLEOTIDE SEQUENCE [LARGE SCALE GENOMIC DNA]</scope>
    <source>
        <strain evidence="1 2">AK90</strain>
    </source>
</reference>
<comment type="caution">
    <text evidence="1">The sequence shown here is derived from an EMBL/GenBank/DDBJ whole genome shotgun (WGS) entry which is preliminary data.</text>
</comment>
<gene>
    <name evidence="1" type="ORF">CAI16_19060</name>
</gene>
<organism evidence="1 2">
    <name type="scientific">Virgibacillus dokdonensis</name>
    <dbReference type="NCBI Taxonomy" id="302167"/>
    <lineage>
        <taxon>Bacteria</taxon>
        <taxon>Bacillati</taxon>
        <taxon>Bacillota</taxon>
        <taxon>Bacilli</taxon>
        <taxon>Bacillales</taxon>
        <taxon>Bacillaceae</taxon>
        <taxon>Virgibacillus</taxon>
    </lineage>
</organism>
<protein>
    <submittedName>
        <fullName evidence="1">Uncharacterized protein</fullName>
    </submittedName>
</protein>
<dbReference type="Proteomes" id="UP000256488">
    <property type="component" value="Unassembled WGS sequence"/>
</dbReference>
<evidence type="ECO:0000313" key="1">
    <source>
        <dbReference type="EMBL" id="RFA32084.1"/>
    </source>
</evidence>
<dbReference type="EMBL" id="NFZX01000080">
    <property type="protein sequence ID" value="RFA32084.1"/>
    <property type="molecule type" value="Genomic_DNA"/>
</dbReference>
<accession>A0A3E0WGS1</accession>
<sequence>MRSVIVDTVKLTEEKYGDSSKMMEVFHLRNFPCPVGKRSGKTPQKKSDFFFRGAERQPKESVVFFRSGH</sequence>
<proteinExistence type="predicted"/>
<dbReference type="AlphaFoldDB" id="A0A3E0WGS1"/>